<comment type="caution">
    <text evidence="1">The sequence shown here is derived from an EMBL/GenBank/DDBJ whole genome shotgun (WGS) entry which is preliminary data.</text>
</comment>
<evidence type="ECO:0000313" key="1">
    <source>
        <dbReference type="EMBL" id="GAH37018.1"/>
    </source>
</evidence>
<organism evidence="1">
    <name type="scientific">marine sediment metagenome</name>
    <dbReference type="NCBI Taxonomy" id="412755"/>
    <lineage>
        <taxon>unclassified sequences</taxon>
        <taxon>metagenomes</taxon>
        <taxon>ecological metagenomes</taxon>
    </lineage>
</organism>
<dbReference type="EMBL" id="BARU01006797">
    <property type="protein sequence ID" value="GAH37018.1"/>
    <property type="molecule type" value="Genomic_DNA"/>
</dbReference>
<protein>
    <submittedName>
        <fullName evidence="1">Uncharacterized protein</fullName>
    </submittedName>
</protein>
<gene>
    <name evidence="1" type="ORF">S03H2_13385</name>
</gene>
<sequence>YQLLLNVKGKALLIDTLARFADTIILFSGTFPQLADVITQRAGAGYLLQFKICNLIEFGYFLREKLIKKWLSLGQELTINREELIYKSSRIAGVVNAVLRKNVIPSHPVFMLIILQAMEENKRVSPELGSFGYFYELLITLALARVSPRLSMDTKYNYLTELAYYVFSHNVSRLEDSDMDSLSDKYFRIYAIRILHGKDIERFSRLTDASQAERFI</sequence>
<accession>X1GVK1</accession>
<reference evidence="1" key="1">
    <citation type="journal article" date="2014" name="Front. Microbiol.">
        <title>High frequency of phylogenetically diverse reductive dehalogenase-homologous genes in deep subseafloor sedimentary metagenomes.</title>
        <authorList>
            <person name="Kawai M."/>
            <person name="Futagami T."/>
            <person name="Toyoda A."/>
            <person name="Takaki Y."/>
            <person name="Nishi S."/>
            <person name="Hori S."/>
            <person name="Arai W."/>
            <person name="Tsubouchi T."/>
            <person name="Morono Y."/>
            <person name="Uchiyama I."/>
            <person name="Ito T."/>
            <person name="Fujiyama A."/>
            <person name="Inagaki F."/>
            <person name="Takami H."/>
        </authorList>
    </citation>
    <scope>NUCLEOTIDE SEQUENCE</scope>
    <source>
        <strain evidence="1">Expedition CK06-06</strain>
    </source>
</reference>
<proteinExistence type="predicted"/>
<feature type="non-terminal residue" evidence="1">
    <location>
        <position position="1"/>
    </location>
</feature>
<name>X1GVK1_9ZZZZ</name>
<dbReference type="AlphaFoldDB" id="X1GVK1"/>